<dbReference type="Proteomes" id="UP000594263">
    <property type="component" value="Unplaced"/>
</dbReference>
<proteinExistence type="inferred from homology"/>
<keyword evidence="2" id="KW-0732">Signal</keyword>
<name>A0A7N0VKU9_KALFE</name>
<dbReference type="PANTHER" id="PTHR33076">
    <property type="entry name" value="NON-SPECIFIC LIPID-TRANSFER PROTEIN 2-RELATED"/>
    <property type="match status" value="1"/>
</dbReference>
<evidence type="ECO:0000313" key="4">
    <source>
        <dbReference type="EnsemblPlants" id="Kaladp1109s0003.1.v1.1"/>
    </source>
</evidence>
<dbReference type="EnsemblPlants" id="Kaladp1109s0003.1.v1.1">
    <property type="protein sequence ID" value="Kaladp1109s0003.1.v1.1"/>
    <property type="gene ID" value="Kaladp1109s0003.v1.1"/>
</dbReference>
<protein>
    <recommendedName>
        <fullName evidence="3">Bifunctional inhibitor/plant lipid transfer protein/seed storage helical domain-containing protein</fullName>
    </recommendedName>
</protein>
<dbReference type="InterPro" id="IPR000528">
    <property type="entry name" value="Plant_nsLTP"/>
</dbReference>
<evidence type="ECO:0000256" key="1">
    <source>
        <dbReference type="ARBA" id="ARBA00009748"/>
    </source>
</evidence>
<evidence type="ECO:0000259" key="3">
    <source>
        <dbReference type="SMART" id="SM00499"/>
    </source>
</evidence>
<accession>A0A7N0VKU9</accession>
<evidence type="ECO:0000313" key="5">
    <source>
        <dbReference type="Proteomes" id="UP000594263"/>
    </source>
</evidence>
<dbReference type="InterPro" id="IPR036312">
    <property type="entry name" value="Bifun_inhib/LTP/seed_sf"/>
</dbReference>
<dbReference type="CDD" id="cd01960">
    <property type="entry name" value="nsLTP1"/>
    <property type="match status" value="1"/>
</dbReference>
<dbReference type="InterPro" id="IPR016140">
    <property type="entry name" value="Bifunc_inhib/LTP/seed_store"/>
</dbReference>
<dbReference type="Pfam" id="PF00234">
    <property type="entry name" value="Tryp_alpha_amyl"/>
    <property type="match status" value="1"/>
</dbReference>
<dbReference type="Gramene" id="Kaladp1109s0003.1.v1.1">
    <property type="protein sequence ID" value="Kaladp1109s0003.1.v1.1"/>
    <property type="gene ID" value="Kaladp1109s0003.v1.1"/>
</dbReference>
<evidence type="ECO:0000256" key="2">
    <source>
        <dbReference type="SAM" id="SignalP"/>
    </source>
</evidence>
<comment type="similarity">
    <text evidence="1">Belongs to the plant LTP family.</text>
</comment>
<feature type="signal peptide" evidence="2">
    <location>
        <begin position="1"/>
        <end position="19"/>
    </location>
</feature>
<dbReference type="AlphaFoldDB" id="A0A7N0VKU9"/>
<dbReference type="OMA" id="ICECLVN"/>
<dbReference type="SMART" id="SM00499">
    <property type="entry name" value="AAI"/>
    <property type="match status" value="1"/>
</dbReference>
<dbReference type="SUPFAM" id="SSF47699">
    <property type="entry name" value="Bifunctional inhibitor/lipid-transfer protein/seed storage 2S albumin"/>
    <property type="match status" value="1"/>
</dbReference>
<feature type="chain" id="PRO_5029491171" description="Bifunctional inhibitor/plant lipid transfer protein/seed storage helical domain-containing protein" evidence="2">
    <location>
        <begin position="20"/>
        <end position="125"/>
    </location>
</feature>
<keyword evidence="5" id="KW-1185">Reference proteome</keyword>
<feature type="domain" description="Bifunctional inhibitor/plant lipid transfer protein/seed storage helical" evidence="3">
    <location>
        <begin position="27"/>
        <end position="122"/>
    </location>
</feature>
<dbReference type="GO" id="GO:0006869">
    <property type="term" value="P:lipid transport"/>
    <property type="evidence" value="ECO:0007669"/>
    <property type="project" value="InterPro"/>
</dbReference>
<sequence>MKICVSVLVLLFGFGVGNSAVENGPSCPVVVQKLLPCLNYIRGGSAAEAVPLSVDKPPQVCCTGVKGISDEIKSQQDKSEVCQCLKQVLSGIGSYDASKIPQLSTECGASQVLPPIDRNTDCSKV</sequence>
<organism evidence="4 5">
    <name type="scientific">Kalanchoe fedtschenkoi</name>
    <name type="common">Lavender scallops</name>
    <name type="synonym">South American air plant</name>
    <dbReference type="NCBI Taxonomy" id="63787"/>
    <lineage>
        <taxon>Eukaryota</taxon>
        <taxon>Viridiplantae</taxon>
        <taxon>Streptophyta</taxon>
        <taxon>Embryophyta</taxon>
        <taxon>Tracheophyta</taxon>
        <taxon>Spermatophyta</taxon>
        <taxon>Magnoliopsida</taxon>
        <taxon>eudicotyledons</taxon>
        <taxon>Gunneridae</taxon>
        <taxon>Pentapetalae</taxon>
        <taxon>Saxifragales</taxon>
        <taxon>Crassulaceae</taxon>
        <taxon>Kalanchoe</taxon>
    </lineage>
</organism>
<dbReference type="Gene3D" id="1.10.110.10">
    <property type="entry name" value="Plant lipid-transfer and hydrophobic proteins"/>
    <property type="match status" value="1"/>
</dbReference>
<dbReference type="GO" id="GO:0008289">
    <property type="term" value="F:lipid binding"/>
    <property type="evidence" value="ECO:0007669"/>
    <property type="project" value="InterPro"/>
</dbReference>
<reference evidence="4" key="1">
    <citation type="submission" date="2021-01" db="UniProtKB">
        <authorList>
            <consortium name="EnsemblPlants"/>
        </authorList>
    </citation>
    <scope>IDENTIFICATION</scope>
</reference>